<dbReference type="OrthoDB" id="2125469at2759"/>
<keyword evidence="4" id="KW-0378">Hydrolase</keyword>
<comment type="caution">
    <text evidence="8">The sequence shown here is derived from an EMBL/GenBank/DDBJ whole genome shotgun (WGS) entry which is preliminary data.</text>
</comment>
<dbReference type="GO" id="GO:0005975">
    <property type="term" value="P:carbohydrate metabolic process"/>
    <property type="evidence" value="ECO:0007669"/>
    <property type="project" value="InterPro"/>
</dbReference>
<evidence type="ECO:0000256" key="2">
    <source>
        <dbReference type="ARBA" id="ARBA00022723"/>
    </source>
</evidence>
<dbReference type="PANTHER" id="PTHR46471">
    <property type="entry name" value="CHITIN DEACETYLASE"/>
    <property type="match status" value="1"/>
</dbReference>
<dbReference type="GO" id="GO:0016810">
    <property type="term" value="F:hydrolase activity, acting on carbon-nitrogen (but not peptide) bonds"/>
    <property type="evidence" value="ECO:0007669"/>
    <property type="project" value="InterPro"/>
</dbReference>
<dbReference type="Proteomes" id="UP000749646">
    <property type="component" value="Unassembled WGS sequence"/>
</dbReference>
<dbReference type="Gene3D" id="3.20.20.370">
    <property type="entry name" value="Glycoside hydrolase/deacetylase"/>
    <property type="match status" value="1"/>
</dbReference>
<feature type="domain" description="NodB homology" evidence="7">
    <location>
        <begin position="50"/>
        <end position="236"/>
    </location>
</feature>
<organism evidence="8 9">
    <name type="scientific">Modicella reniformis</name>
    <dbReference type="NCBI Taxonomy" id="1440133"/>
    <lineage>
        <taxon>Eukaryota</taxon>
        <taxon>Fungi</taxon>
        <taxon>Fungi incertae sedis</taxon>
        <taxon>Mucoromycota</taxon>
        <taxon>Mortierellomycotina</taxon>
        <taxon>Mortierellomycetes</taxon>
        <taxon>Mortierellales</taxon>
        <taxon>Mortierellaceae</taxon>
        <taxon>Modicella</taxon>
    </lineage>
</organism>
<feature type="non-terminal residue" evidence="8">
    <location>
        <position position="1"/>
    </location>
</feature>
<keyword evidence="3 6" id="KW-0732">Signal</keyword>
<dbReference type="InterPro" id="IPR002509">
    <property type="entry name" value="NODB_dom"/>
</dbReference>
<keyword evidence="2" id="KW-0479">Metal-binding</keyword>
<dbReference type="Pfam" id="PF01522">
    <property type="entry name" value="Polysacc_deac_1"/>
    <property type="match status" value="1"/>
</dbReference>
<name>A0A9P6MDX9_9FUNG</name>
<keyword evidence="9" id="KW-1185">Reference proteome</keyword>
<dbReference type="InterPro" id="IPR011330">
    <property type="entry name" value="Glyco_hydro/deAcase_b/a-brl"/>
</dbReference>
<dbReference type="AlphaFoldDB" id="A0A9P6MDX9"/>
<dbReference type="GO" id="GO:0046872">
    <property type="term" value="F:metal ion binding"/>
    <property type="evidence" value="ECO:0007669"/>
    <property type="project" value="UniProtKB-KW"/>
</dbReference>
<gene>
    <name evidence="8" type="primary">D25_3</name>
    <name evidence="8" type="ORF">BGZ65_010312</name>
</gene>
<sequence>MSIVFQFRLKTVFRLAFLVASTLLATASDSSARMVKRESDAIITSCYVEKACALTFNGGPSPNARKIADALADVGGKGTFFLNGQNYYNILDKKSKDTVEYLFNQGHQIASLTWSHAHLNDGLSEKELLEEFKRIDDAIFDIIKHRPAFMRPPYKECNATVQSFAHNFGQRVVEWDFDVHDFDGMSAENSDKLIDAIPNQQRSNILMVMYDVFNSTADTVLPHAIKVLKNDGYNFVTVAECVGLGPYR</sequence>
<evidence type="ECO:0000259" key="7">
    <source>
        <dbReference type="PROSITE" id="PS51677"/>
    </source>
</evidence>
<proteinExistence type="predicted"/>
<comment type="cofactor">
    <cofactor evidence="1">
        <name>Co(2+)</name>
        <dbReference type="ChEBI" id="CHEBI:48828"/>
    </cofactor>
</comment>
<evidence type="ECO:0000256" key="4">
    <source>
        <dbReference type="ARBA" id="ARBA00022801"/>
    </source>
</evidence>
<accession>A0A9P6MDX9</accession>
<feature type="signal peptide" evidence="6">
    <location>
        <begin position="1"/>
        <end position="32"/>
    </location>
</feature>
<evidence type="ECO:0000256" key="1">
    <source>
        <dbReference type="ARBA" id="ARBA00001941"/>
    </source>
</evidence>
<evidence type="ECO:0000313" key="9">
    <source>
        <dbReference type="Proteomes" id="UP000749646"/>
    </source>
</evidence>
<evidence type="ECO:0000256" key="5">
    <source>
        <dbReference type="ARBA" id="ARBA00023277"/>
    </source>
</evidence>
<feature type="chain" id="PRO_5040297677" evidence="6">
    <location>
        <begin position="33"/>
        <end position="248"/>
    </location>
</feature>
<protein>
    <submittedName>
        <fullName evidence="8">Carbohydrate esterase 4 protein</fullName>
    </submittedName>
</protein>
<evidence type="ECO:0000313" key="8">
    <source>
        <dbReference type="EMBL" id="KAF9994087.1"/>
    </source>
</evidence>
<dbReference type="PANTHER" id="PTHR46471:SF2">
    <property type="entry name" value="CHITIN DEACETYLASE-RELATED"/>
    <property type="match status" value="1"/>
</dbReference>
<dbReference type="SUPFAM" id="SSF88713">
    <property type="entry name" value="Glycoside hydrolase/deacetylase"/>
    <property type="match status" value="1"/>
</dbReference>
<dbReference type="EMBL" id="JAAAHW010001664">
    <property type="protein sequence ID" value="KAF9994087.1"/>
    <property type="molecule type" value="Genomic_DNA"/>
</dbReference>
<evidence type="ECO:0000256" key="3">
    <source>
        <dbReference type="ARBA" id="ARBA00022729"/>
    </source>
</evidence>
<evidence type="ECO:0000256" key="6">
    <source>
        <dbReference type="SAM" id="SignalP"/>
    </source>
</evidence>
<dbReference type="PROSITE" id="PS51677">
    <property type="entry name" value="NODB"/>
    <property type="match status" value="1"/>
</dbReference>
<reference evidence="8" key="1">
    <citation type="journal article" date="2020" name="Fungal Divers.">
        <title>Resolving the Mortierellaceae phylogeny through synthesis of multi-gene phylogenetics and phylogenomics.</title>
        <authorList>
            <person name="Vandepol N."/>
            <person name="Liber J."/>
            <person name="Desiro A."/>
            <person name="Na H."/>
            <person name="Kennedy M."/>
            <person name="Barry K."/>
            <person name="Grigoriev I.V."/>
            <person name="Miller A.N."/>
            <person name="O'Donnell K."/>
            <person name="Stajich J.E."/>
            <person name="Bonito G."/>
        </authorList>
    </citation>
    <scope>NUCLEOTIDE SEQUENCE</scope>
    <source>
        <strain evidence="8">MES-2147</strain>
    </source>
</reference>
<keyword evidence="5" id="KW-0119">Carbohydrate metabolism</keyword>